<keyword evidence="1" id="KW-0328">Glycosyltransferase</keyword>
<keyword evidence="2" id="KW-0808">Transferase</keyword>
<dbReference type="PANTHER" id="PTHR30160">
    <property type="entry name" value="TETRAACYLDISACCHARIDE 4'-KINASE-RELATED"/>
    <property type="match status" value="1"/>
</dbReference>
<dbReference type="InterPro" id="IPR011916">
    <property type="entry name" value="LipoPS_heptosylTferase-III"/>
</dbReference>
<sequence length="332" mass="37909">MKILLLKFRNIGDVLLITPLISNLKDYYPEAQIDIAVNKGTESMLTFNPNINKVIIYDREFVKALSLFKRLFEEIKFSFGFRKENYDIVINLTEGDRGSQITWLSKAPARVGHINKNWILKNVYTHELPEQKLRHTIETNLDPLRNLNIPIKDKKVEVFWSKDDEKLVQKELTNINEFIHIHPVSRWLFKCIADNTMAQIIDYCELELGLKVVITASAEKFELDKVDKILNYCKSEPVNLSGKLSLKQTAALNSKSKLFIGVDTAIMHISASNNIPVFAFFGPSGANHWGPWDNDLVESGYTKRNGFQTMGRHRVFAESRGCQPCGQDGCDG</sequence>
<dbReference type="Gene3D" id="3.40.50.2000">
    <property type="entry name" value="Glycogen Phosphorylase B"/>
    <property type="match status" value="2"/>
</dbReference>
<dbReference type="EMBL" id="UINC01082413">
    <property type="protein sequence ID" value="SVC27146.1"/>
    <property type="molecule type" value="Genomic_DNA"/>
</dbReference>
<dbReference type="GO" id="GO:0008713">
    <property type="term" value="F:ADP-heptose-lipopolysaccharide heptosyltransferase activity"/>
    <property type="evidence" value="ECO:0007669"/>
    <property type="project" value="TreeGrafter"/>
</dbReference>
<dbReference type="NCBIfam" id="TIGR02201">
    <property type="entry name" value="heptsyl_trn_III"/>
    <property type="match status" value="1"/>
</dbReference>
<organism evidence="3">
    <name type="scientific">marine metagenome</name>
    <dbReference type="NCBI Taxonomy" id="408172"/>
    <lineage>
        <taxon>unclassified sequences</taxon>
        <taxon>metagenomes</taxon>
        <taxon>ecological metagenomes</taxon>
    </lineage>
</organism>
<dbReference type="Pfam" id="PF01075">
    <property type="entry name" value="Glyco_transf_9"/>
    <property type="match status" value="1"/>
</dbReference>
<dbReference type="CDD" id="cd03789">
    <property type="entry name" value="GT9_LPS_heptosyltransferase"/>
    <property type="match status" value="1"/>
</dbReference>
<protein>
    <recommendedName>
        <fullName evidence="4">Lipopolysaccharide heptosyltransferase III</fullName>
    </recommendedName>
</protein>
<gene>
    <name evidence="3" type="ORF">METZ01_LOCUS280000</name>
</gene>
<accession>A0A382KS52</accession>
<dbReference type="AlphaFoldDB" id="A0A382KS52"/>
<evidence type="ECO:0008006" key="4">
    <source>
        <dbReference type="Google" id="ProtNLM"/>
    </source>
</evidence>
<dbReference type="GO" id="GO:0005829">
    <property type="term" value="C:cytosol"/>
    <property type="evidence" value="ECO:0007669"/>
    <property type="project" value="TreeGrafter"/>
</dbReference>
<dbReference type="PANTHER" id="PTHR30160:SF1">
    <property type="entry name" value="LIPOPOLYSACCHARIDE 1,2-N-ACETYLGLUCOSAMINETRANSFERASE-RELATED"/>
    <property type="match status" value="1"/>
</dbReference>
<proteinExistence type="predicted"/>
<feature type="non-terminal residue" evidence="3">
    <location>
        <position position="332"/>
    </location>
</feature>
<evidence type="ECO:0000313" key="3">
    <source>
        <dbReference type="EMBL" id="SVC27146.1"/>
    </source>
</evidence>
<evidence type="ECO:0000256" key="1">
    <source>
        <dbReference type="ARBA" id="ARBA00022676"/>
    </source>
</evidence>
<dbReference type="InterPro" id="IPR051199">
    <property type="entry name" value="LPS_LOS_Heptosyltrfase"/>
</dbReference>
<evidence type="ECO:0000256" key="2">
    <source>
        <dbReference type="ARBA" id="ARBA00022679"/>
    </source>
</evidence>
<dbReference type="SUPFAM" id="SSF53756">
    <property type="entry name" value="UDP-Glycosyltransferase/glycogen phosphorylase"/>
    <property type="match status" value="1"/>
</dbReference>
<name>A0A382KS52_9ZZZZ</name>
<dbReference type="GO" id="GO:0009244">
    <property type="term" value="P:lipopolysaccharide core region biosynthetic process"/>
    <property type="evidence" value="ECO:0007669"/>
    <property type="project" value="TreeGrafter"/>
</dbReference>
<dbReference type="InterPro" id="IPR002201">
    <property type="entry name" value="Glyco_trans_9"/>
</dbReference>
<reference evidence="3" key="1">
    <citation type="submission" date="2018-05" db="EMBL/GenBank/DDBJ databases">
        <authorList>
            <person name="Lanie J.A."/>
            <person name="Ng W.-L."/>
            <person name="Kazmierczak K.M."/>
            <person name="Andrzejewski T.M."/>
            <person name="Davidsen T.M."/>
            <person name="Wayne K.J."/>
            <person name="Tettelin H."/>
            <person name="Glass J.I."/>
            <person name="Rusch D."/>
            <person name="Podicherti R."/>
            <person name="Tsui H.-C.T."/>
            <person name="Winkler M.E."/>
        </authorList>
    </citation>
    <scope>NUCLEOTIDE SEQUENCE</scope>
</reference>